<comment type="caution">
    <text evidence="1">The sequence shown here is derived from an EMBL/GenBank/DDBJ whole genome shotgun (WGS) entry which is preliminary data.</text>
</comment>
<name>A0AC61QJE4_9BACT</name>
<keyword evidence="2" id="KW-1185">Reference proteome</keyword>
<reference evidence="1" key="1">
    <citation type="submission" date="2019-03" db="EMBL/GenBank/DDBJ databases">
        <title>Candidatus Syntrophosphaera thermopropionivorans: a novel player in syntrophic propionate oxidation during anaerobic digestion.</title>
        <authorList>
            <person name="Dyksma S."/>
        </authorList>
    </citation>
    <scope>NUCLEOTIDE SEQUENCE</scope>
    <source>
        <strain evidence="1">W5</strain>
    </source>
</reference>
<gene>
    <name evidence="1" type="primary">mutL</name>
    <name evidence="1" type="ORF">E0946_03800</name>
</gene>
<organism evidence="1 2">
    <name type="scientific">Candidatus Syntrophosphaera thermopropionivorans</name>
    <dbReference type="NCBI Taxonomy" id="2593015"/>
    <lineage>
        <taxon>Bacteria</taxon>
        <taxon>Pseudomonadati</taxon>
        <taxon>Candidatus Cloacimonadota</taxon>
        <taxon>Candidatus Cloacimonadia</taxon>
        <taxon>Candidatus Cloacimonadales</taxon>
        <taxon>Candidatus Cloacimonadaceae</taxon>
        <taxon>Candidatus Syntrophosphaera</taxon>
    </lineage>
</organism>
<accession>A0AC61QJE4</accession>
<dbReference type="Proteomes" id="UP000294588">
    <property type="component" value="Unassembled WGS sequence"/>
</dbReference>
<keyword evidence="1" id="KW-0255">Endonuclease</keyword>
<keyword evidence="1" id="KW-0540">Nuclease</keyword>
<evidence type="ECO:0000313" key="1">
    <source>
        <dbReference type="EMBL" id="TDF73148.1"/>
    </source>
</evidence>
<proteinExistence type="predicted"/>
<protein>
    <submittedName>
        <fullName evidence="1">DNA mismatch repair endonuclease MutL</fullName>
    </submittedName>
</protein>
<dbReference type="EMBL" id="SMOG01000008">
    <property type="protein sequence ID" value="TDF73148.1"/>
    <property type="molecule type" value="Genomic_DNA"/>
</dbReference>
<sequence>MNRIHILSEDVSNKIAAGEVIERPVSVVKELVENSIDAGATLITVSIENGGKELIQVSDNGSGMSADDALLAFERHSTSKIKTVDDITHIETLGFRGEALPSIASVSNLTLITKDADSEVATQIEYQFGRLVGINQISANQGTTVSVKALFKELPARRKFLRSSQTELHHILRYLHYQAILNPALGIKLYVDGNQRLSFVPAQNREERMGEVFGSGFFNDDIIPINIENEGYKLEGYIFGLEDRSDKLIDMQYIFINGRFIPDKTVKHAIKSAYEPFILKTRAWQKGNIPPYILFLVVPADQIDVNVHPAKMEVRFREQQKVHSLIFTTLTEALNNYEYEKFATARAKFQDLSSSQPVTSTERAIFTSNTHIPRFSEYKKEYGKLFQPEIFPQNDEKPAETKEIPLVNLDKKQEEEQLEILPDLPNDSFHYRLLLSNEEDYINPWQLHNTYIFIQVEDGFVIIDQHAAHERIIYEKLLQRTQGAPAVRQKLLIPLVIDIPPIIATEIRELIEQNLELLEKTGFVLKKFSGDSLVIEEIPAELDDWQGGKVFIDILKQLQDELETNSDFRDSLAKSIACKAAIKAGKKLTRKEMLNLINQLFACNMPYFCPHGRPLIVKVTLNDLEKKFKRQL</sequence>
<evidence type="ECO:0000313" key="2">
    <source>
        <dbReference type="Proteomes" id="UP000294588"/>
    </source>
</evidence>
<keyword evidence="1" id="KW-0378">Hydrolase</keyword>